<feature type="region of interest" description="Disordered" evidence="1">
    <location>
        <begin position="85"/>
        <end position="127"/>
    </location>
</feature>
<accession>A0A5C3LQL8</accession>
<dbReference type="EMBL" id="ML213621">
    <property type="protein sequence ID" value="TFK35459.1"/>
    <property type="molecule type" value="Genomic_DNA"/>
</dbReference>
<proteinExistence type="predicted"/>
<keyword evidence="3" id="KW-1185">Reference proteome</keyword>
<organism evidence="2 3">
    <name type="scientific">Crucibulum laeve</name>
    <dbReference type="NCBI Taxonomy" id="68775"/>
    <lineage>
        <taxon>Eukaryota</taxon>
        <taxon>Fungi</taxon>
        <taxon>Dikarya</taxon>
        <taxon>Basidiomycota</taxon>
        <taxon>Agaricomycotina</taxon>
        <taxon>Agaricomycetes</taxon>
        <taxon>Agaricomycetidae</taxon>
        <taxon>Agaricales</taxon>
        <taxon>Agaricineae</taxon>
        <taxon>Nidulariaceae</taxon>
        <taxon>Crucibulum</taxon>
    </lineage>
</organism>
<gene>
    <name evidence="2" type="ORF">BDQ12DRAFT_317477</name>
</gene>
<feature type="region of interest" description="Disordered" evidence="1">
    <location>
        <begin position="42"/>
        <end position="73"/>
    </location>
</feature>
<reference evidence="2 3" key="1">
    <citation type="journal article" date="2019" name="Nat. Ecol. Evol.">
        <title>Megaphylogeny resolves global patterns of mushroom evolution.</title>
        <authorList>
            <person name="Varga T."/>
            <person name="Krizsan K."/>
            <person name="Foldi C."/>
            <person name="Dima B."/>
            <person name="Sanchez-Garcia M."/>
            <person name="Sanchez-Ramirez S."/>
            <person name="Szollosi G.J."/>
            <person name="Szarkandi J.G."/>
            <person name="Papp V."/>
            <person name="Albert L."/>
            <person name="Andreopoulos W."/>
            <person name="Angelini C."/>
            <person name="Antonin V."/>
            <person name="Barry K.W."/>
            <person name="Bougher N.L."/>
            <person name="Buchanan P."/>
            <person name="Buyck B."/>
            <person name="Bense V."/>
            <person name="Catcheside P."/>
            <person name="Chovatia M."/>
            <person name="Cooper J."/>
            <person name="Damon W."/>
            <person name="Desjardin D."/>
            <person name="Finy P."/>
            <person name="Geml J."/>
            <person name="Haridas S."/>
            <person name="Hughes K."/>
            <person name="Justo A."/>
            <person name="Karasinski D."/>
            <person name="Kautmanova I."/>
            <person name="Kiss B."/>
            <person name="Kocsube S."/>
            <person name="Kotiranta H."/>
            <person name="LaButti K.M."/>
            <person name="Lechner B.E."/>
            <person name="Liimatainen K."/>
            <person name="Lipzen A."/>
            <person name="Lukacs Z."/>
            <person name="Mihaltcheva S."/>
            <person name="Morgado L.N."/>
            <person name="Niskanen T."/>
            <person name="Noordeloos M.E."/>
            <person name="Ohm R.A."/>
            <person name="Ortiz-Santana B."/>
            <person name="Ovrebo C."/>
            <person name="Racz N."/>
            <person name="Riley R."/>
            <person name="Savchenko A."/>
            <person name="Shiryaev A."/>
            <person name="Soop K."/>
            <person name="Spirin V."/>
            <person name="Szebenyi C."/>
            <person name="Tomsovsky M."/>
            <person name="Tulloss R.E."/>
            <person name="Uehling J."/>
            <person name="Grigoriev I.V."/>
            <person name="Vagvolgyi C."/>
            <person name="Papp T."/>
            <person name="Martin F.M."/>
            <person name="Miettinen O."/>
            <person name="Hibbett D.S."/>
            <person name="Nagy L.G."/>
        </authorList>
    </citation>
    <scope>NUCLEOTIDE SEQUENCE [LARGE SCALE GENOMIC DNA]</scope>
    <source>
        <strain evidence="2 3">CBS 166.37</strain>
    </source>
</reference>
<dbReference type="AlphaFoldDB" id="A0A5C3LQL8"/>
<protein>
    <submittedName>
        <fullName evidence="2">Uncharacterized protein</fullName>
    </submittedName>
</protein>
<feature type="region of interest" description="Disordered" evidence="1">
    <location>
        <begin position="1"/>
        <end position="26"/>
    </location>
</feature>
<evidence type="ECO:0000313" key="2">
    <source>
        <dbReference type="EMBL" id="TFK35459.1"/>
    </source>
</evidence>
<dbReference type="Proteomes" id="UP000308652">
    <property type="component" value="Unassembled WGS sequence"/>
</dbReference>
<dbReference type="OrthoDB" id="2620452at2759"/>
<name>A0A5C3LQL8_9AGAR</name>
<evidence type="ECO:0000256" key="1">
    <source>
        <dbReference type="SAM" id="MobiDB-lite"/>
    </source>
</evidence>
<evidence type="ECO:0000313" key="3">
    <source>
        <dbReference type="Proteomes" id="UP000308652"/>
    </source>
</evidence>
<feature type="compositionally biased region" description="Basic and acidic residues" evidence="1">
    <location>
        <begin position="42"/>
        <end position="54"/>
    </location>
</feature>
<sequence length="127" mass="14150">MAEISGPSRRVMKTAGGNGKKHKRFLEKKDALELAQSIAGVQEKKSTTKAEKHHQAQAGQPNEERKPRASAARLKLETKALLAAQKKERIKKRKHRSQGDSTPDDSNRNDSMKRKPVKPARKSVSFA</sequence>